<dbReference type="PANTHER" id="PTHR30574">
    <property type="entry name" value="INNER MEMBRANE PROTEIN YEDE"/>
    <property type="match status" value="1"/>
</dbReference>
<sequence>MPGAVASGIPARRALSALVILGGLLYAAARLHDLPGEGRTLSLSLLLGLAFGIVLQRTRFCFYCMMRDYFEHRNALGLLGLVAALLVGTLGYHVLFGAFLPSPIPGRLPPGAHIGPVSWVLAVGALVFGLGMALSGSCISAHLYRLGEGAAASPFALLGALVGFGLGFASWNTLYLSAIQSAPVAWLPHSLGYGGSALLQTVLLGGIAWLLLRTHRSPTAPDGHPATERPSLTTLLTLRWPATTGGLLVALIAVLAYLRIAPLGVTAELGSIARTLAANGSLLPERLEGLDSFAGCATIIKNTLLSPNGAFVLALIGGAWAAALAAGQFRPQWPDWRSASRNFGGGILMGWGAMVALGCTVGTLLSGIMAAAVSGWIFALFCTAGAWLGWRLRVHVASRPRIG</sequence>
<dbReference type="InterPro" id="IPR007272">
    <property type="entry name" value="Sulf_transp_TsuA/YedE"/>
</dbReference>
<evidence type="ECO:0000256" key="3">
    <source>
        <dbReference type="ARBA" id="ARBA00022475"/>
    </source>
</evidence>
<evidence type="ECO:0000256" key="7">
    <source>
        <dbReference type="ARBA" id="ARBA00023136"/>
    </source>
</evidence>
<feature type="transmembrane region" description="Helical" evidence="9">
    <location>
        <begin position="76"/>
        <end position="99"/>
    </location>
</feature>
<protein>
    <submittedName>
        <fullName evidence="10">Uncharacterized protein</fullName>
    </submittedName>
</protein>
<evidence type="ECO:0000256" key="5">
    <source>
        <dbReference type="ARBA" id="ARBA00022692"/>
    </source>
</evidence>
<keyword evidence="5 9" id="KW-0812">Transmembrane</keyword>
<feature type="transmembrane region" description="Helical" evidence="9">
    <location>
        <begin position="375"/>
        <end position="392"/>
    </location>
</feature>
<gene>
    <name evidence="10" type="ORF">DD235_11595</name>
</gene>
<evidence type="ECO:0000256" key="1">
    <source>
        <dbReference type="ARBA" id="ARBA00004429"/>
    </source>
</evidence>
<evidence type="ECO:0000256" key="8">
    <source>
        <dbReference type="ARBA" id="ARBA00035655"/>
    </source>
</evidence>
<dbReference type="Pfam" id="PF04143">
    <property type="entry name" value="Sulf_transp"/>
    <property type="match status" value="1"/>
</dbReference>
<comment type="subcellular location">
    <subcellularLocation>
        <location evidence="1">Cell inner membrane</location>
        <topology evidence="1">Multi-pass membrane protein</topology>
    </subcellularLocation>
</comment>
<keyword evidence="2" id="KW-0813">Transport</keyword>
<keyword evidence="11" id="KW-1185">Reference proteome</keyword>
<proteinExistence type="inferred from homology"/>
<reference evidence="11" key="1">
    <citation type="submission" date="2018-05" db="EMBL/GenBank/DDBJ databases">
        <authorList>
            <person name="Li Y."/>
        </authorList>
    </citation>
    <scope>NUCLEOTIDE SEQUENCE [LARGE SCALE GENOMIC DNA]</scope>
    <source>
        <strain evidence="11">3d-2-2</strain>
    </source>
</reference>
<organism evidence="10 11">
    <name type="scientific">Corticimicrobacter populi</name>
    <dbReference type="NCBI Taxonomy" id="2175229"/>
    <lineage>
        <taxon>Bacteria</taxon>
        <taxon>Pseudomonadati</taxon>
        <taxon>Pseudomonadota</taxon>
        <taxon>Betaproteobacteria</taxon>
        <taxon>Burkholderiales</taxon>
        <taxon>Alcaligenaceae</taxon>
        <taxon>Corticimicrobacter</taxon>
    </lineage>
</organism>
<feature type="transmembrane region" description="Helical" evidence="9">
    <location>
        <begin position="238"/>
        <end position="260"/>
    </location>
</feature>
<evidence type="ECO:0000313" key="11">
    <source>
        <dbReference type="Proteomes" id="UP000245212"/>
    </source>
</evidence>
<comment type="similarity">
    <text evidence="8">Belongs to the TsuA/YedE (TC 9.B.102) family.</text>
</comment>
<feature type="transmembrane region" description="Helical" evidence="9">
    <location>
        <begin position="119"/>
        <end position="144"/>
    </location>
</feature>
<accession>A0A2V1JZI7</accession>
<dbReference type="Proteomes" id="UP000245212">
    <property type="component" value="Unassembled WGS sequence"/>
</dbReference>
<keyword evidence="3" id="KW-1003">Cell membrane</keyword>
<name>A0A2V1JZI7_9BURK</name>
<feature type="transmembrane region" description="Helical" evidence="9">
    <location>
        <begin position="151"/>
        <end position="171"/>
    </location>
</feature>
<evidence type="ECO:0000256" key="2">
    <source>
        <dbReference type="ARBA" id="ARBA00022448"/>
    </source>
</evidence>
<dbReference type="PANTHER" id="PTHR30574:SF1">
    <property type="entry name" value="SULPHUR TRANSPORT DOMAIN-CONTAINING PROTEIN"/>
    <property type="match status" value="1"/>
</dbReference>
<evidence type="ECO:0000256" key="9">
    <source>
        <dbReference type="SAM" id="Phobius"/>
    </source>
</evidence>
<keyword evidence="6 9" id="KW-1133">Transmembrane helix</keyword>
<comment type="caution">
    <text evidence="10">The sequence shown here is derived from an EMBL/GenBank/DDBJ whole genome shotgun (WGS) entry which is preliminary data.</text>
</comment>
<evidence type="ECO:0000313" key="10">
    <source>
        <dbReference type="EMBL" id="PWF22709.1"/>
    </source>
</evidence>
<feature type="transmembrane region" description="Helical" evidence="9">
    <location>
        <begin position="191"/>
        <end position="212"/>
    </location>
</feature>
<keyword evidence="7 9" id="KW-0472">Membrane</keyword>
<evidence type="ECO:0000256" key="6">
    <source>
        <dbReference type="ARBA" id="ARBA00022989"/>
    </source>
</evidence>
<feature type="transmembrane region" description="Helical" evidence="9">
    <location>
        <begin position="39"/>
        <end position="55"/>
    </location>
</feature>
<dbReference type="AlphaFoldDB" id="A0A2V1JZI7"/>
<feature type="transmembrane region" description="Helical" evidence="9">
    <location>
        <begin position="309"/>
        <end position="327"/>
    </location>
</feature>
<dbReference type="EMBL" id="QETA01000004">
    <property type="protein sequence ID" value="PWF22709.1"/>
    <property type="molecule type" value="Genomic_DNA"/>
</dbReference>
<evidence type="ECO:0000256" key="4">
    <source>
        <dbReference type="ARBA" id="ARBA00022519"/>
    </source>
</evidence>
<keyword evidence="4" id="KW-0997">Cell inner membrane</keyword>
<feature type="transmembrane region" description="Helical" evidence="9">
    <location>
        <begin position="348"/>
        <end position="369"/>
    </location>
</feature>
<dbReference type="GO" id="GO:0005886">
    <property type="term" value="C:plasma membrane"/>
    <property type="evidence" value="ECO:0007669"/>
    <property type="project" value="UniProtKB-SubCell"/>
</dbReference>